<name>A0A7W7VZN2_KITKI</name>
<reference evidence="2 3" key="1">
    <citation type="submission" date="2020-08" db="EMBL/GenBank/DDBJ databases">
        <title>Sequencing the genomes of 1000 actinobacteria strains.</title>
        <authorList>
            <person name="Klenk H.-P."/>
        </authorList>
    </citation>
    <scope>NUCLEOTIDE SEQUENCE [LARGE SCALE GENOMIC DNA]</scope>
    <source>
        <strain evidence="2 3">DSM 41654</strain>
    </source>
</reference>
<keyword evidence="3" id="KW-1185">Reference proteome</keyword>
<evidence type="ECO:0000313" key="2">
    <source>
        <dbReference type="EMBL" id="MBB4928273.1"/>
    </source>
</evidence>
<evidence type="ECO:0000259" key="1">
    <source>
        <dbReference type="PROSITE" id="PS50093"/>
    </source>
</evidence>
<dbReference type="InterPro" id="IPR000601">
    <property type="entry name" value="PKD_dom"/>
</dbReference>
<organism evidence="2 3">
    <name type="scientific">Kitasatospora kifunensis</name>
    <name type="common">Streptomyces kifunensis</name>
    <dbReference type="NCBI Taxonomy" id="58351"/>
    <lineage>
        <taxon>Bacteria</taxon>
        <taxon>Bacillati</taxon>
        <taxon>Actinomycetota</taxon>
        <taxon>Actinomycetes</taxon>
        <taxon>Kitasatosporales</taxon>
        <taxon>Streptomycetaceae</taxon>
        <taxon>Kitasatospora</taxon>
    </lineage>
</organism>
<dbReference type="EMBL" id="JACHJV010000002">
    <property type="protein sequence ID" value="MBB4928273.1"/>
    <property type="molecule type" value="Genomic_DNA"/>
</dbReference>
<sequence length="235" mass="24222">MVPCQRDDIGWFNPNDRCYWQAANPQPAADDPLWKIAMGAPSDASPSTGALYNVTCLAKGAELQGGTTFSATPPPGYGGTADPGVVAQNMVSSMGLLGADIGTAPRQGGSASLVGLPVWLWNNTSDSTWGPKTATASAPGVTVTATAHVDRIIWSTGDGTSVTCTGPGVKYDPSFGTQQPGCGHTYTQPGTYTITATSKWLVSWTATTGQQGQIPVDRTATATVKIAEAQAVNTQ</sequence>
<dbReference type="AlphaFoldDB" id="A0A7W7VZN2"/>
<protein>
    <recommendedName>
        <fullName evidence="1">PKD domain-containing protein</fullName>
    </recommendedName>
</protein>
<feature type="domain" description="PKD" evidence="1">
    <location>
        <begin position="154"/>
        <end position="197"/>
    </location>
</feature>
<dbReference type="PROSITE" id="PS50093">
    <property type="entry name" value="PKD"/>
    <property type="match status" value="1"/>
</dbReference>
<proteinExistence type="predicted"/>
<dbReference type="RefSeq" id="WP_184945290.1">
    <property type="nucleotide sequence ID" value="NZ_JACHJV010000002.1"/>
</dbReference>
<accession>A0A7W7VZN2</accession>
<dbReference type="Proteomes" id="UP000540506">
    <property type="component" value="Unassembled WGS sequence"/>
</dbReference>
<comment type="caution">
    <text evidence="2">The sequence shown here is derived from an EMBL/GenBank/DDBJ whole genome shotgun (WGS) entry which is preliminary data.</text>
</comment>
<evidence type="ECO:0000313" key="3">
    <source>
        <dbReference type="Proteomes" id="UP000540506"/>
    </source>
</evidence>
<gene>
    <name evidence="2" type="ORF">FHR34_007368</name>
</gene>